<accession>A0ACD3SL54</accession>
<sequence length="1057" mass="114151">MAKFFIDRPVFAWVLALIIMLGGLLSIRSLPIAQYPNIAPPTVSITSTYPGASAKTVEDSITSVIEQELNGVPGLLYYNSTSESNGVSSITVAFQPGTNVDLAAVEVQNRVKRVEARLPEEVRQQGVRVDKAGNNYMMFITLSSKSGNSSAIDLGNYISSSVIDSIRRVPGVGQADMFGTEYAMRIWLDPAKLTGFNLTPVDVTNAISEQNVQVAVGELGGTPSPKGTALNASVTTESRLSTPEQFGNVLLRVNPDGSSVRVRDVARVELGGQDYSTLAYTNGKPSAAIAIKLSPTGNALATAKAVRAKIEELSKSFPEDFQYNVPYDTSAFVQISIEEVVKTLVEAIILVFLVMYLFLQNLRSTLIPTIVVPVALLGTLGTMLAFGFSINVLTMFGMVLAIGILVDDAIVVVENVERIMSEEGLSPRDATRKAMGQITGAIVGITLVLTAVFIPMAFFSGSVGNIYRQFSLSLIASMGFSALLALTLTPALCATMLKPVEKGHTHEKKGFFGWFNRTFHTGSVRYQNTVARILPKSGRFLAAFAVIIGLVVVLFMRLPSSFLPEEDQGYLITVIQLPQNAPQERTLEVLRQVEKHFLEDEKDAVSQMVTVAGFSFFGRGQNGGIAFVLLKDWKERKAENLKVQAVVGRAFGALSQIKDAVIFPLNPPPIPELGNSSGFDFRLQDRAGLGHEKLTEARNMVLGMAAKYPVLSGVRPEGQEDVPQLQIDIDREKARTLGISLADINRTISIAFGSSYVNDFLHDGRVRRVIVQADGSDRQIPSDLDQLRVRNANGQMVALSAFSTSKWIIGSPRLERYNGVPSVKIAGAAAPGRSTGEAMEAMEEIASKLPPGFGFEWSGQSYEERLSGAQAPALYALSILIVFLCLAALYESWSIPVAVLLVVPLGVLGAVLGATLRGMPNDVYFKVGLIATIGLSAKNAILIIEFAKDLQAEGMSLIDATLEAVKLRFRPILMTSIAFILGVLPLVIASGAGSAAQRAIGTGVMGGMITATVLAIFFVPVFFYVVRRIFKGSERQRKFYQEHGVHAHEHAQPKEGN</sequence>
<evidence type="ECO:0000313" key="1">
    <source>
        <dbReference type="EMBL" id="TMS56943.1"/>
    </source>
</evidence>
<proteinExistence type="predicted"/>
<gene>
    <name evidence="1" type="ORF">MW7_013280</name>
</gene>
<evidence type="ECO:0000313" key="2">
    <source>
        <dbReference type="Proteomes" id="UP000004277"/>
    </source>
</evidence>
<keyword evidence="2" id="KW-1185">Reference proteome</keyword>
<organism evidence="1 2">
    <name type="scientific">Imbroritus primus</name>
    <dbReference type="NCBI Taxonomy" id="3058603"/>
    <lineage>
        <taxon>Bacteria</taxon>
        <taxon>Pseudomonadati</taxon>
        <taxon>Pseudomonadota</taxon>
        <taxon>Betaproteobacteria</taxon>
        <taxon>Burkholderiales</taxon>
        <taxon>Burkholderiaceae</taxon>
        <taxon>Imbroritus</taxon>
    </lineage>
</organism>
<dbReference type="EMBL" id="AKCV02000025">
    <property type="protein sequence ID" value="TMS56943.1"/>
    <property type="molecule type" value="Genomic_DNA"/>
</dbReference>
<dbReference type="Proteomes" id="UP000004277">
    <property type="component" value="Unassembled WGS sequence"/>
</dbReference>
<protein>
    <submittedName>
        <fullName evidence="1">Multidrug efflux RND transporter permease subunit</fullName>
    </submittedName>
</protein>
<reference evidence="1" key="1">
    <citation type="submission" date="2019-05" db="EMBL/GenBank/DDBJ databases">
        <title>Revised genome assembly of Burkholderiaceae (previously Ralstonia) sp. PBA.</title>
        <authorList>
            <person name="Gan H.M."/>
        </authorList>
    </citation>
    <scope>NUCLEOTIDE SEQUENCE</scope>
    <source>
        <strain evidence="1">PBA</strain>
    </source>
</reference>
<comment type="caution">
    <text evidence="1">The sequence shown here is derived from an EMBL/GenBank/DDBJ whole genome shotgun (WGS) entry which is preliminary data.</text>
</comment>
<name>A0ACD3SL54_9BURK</name>